<organism evidence="2 3">
    <name type="scientific">Cupriavidus oxalaticus</name>
    <dbReference type="NCBI Taxonomy" id="96344"/>
    <lineage>
        <taxon>Bacteria</taxon>
        <taxon>Pseudomonadati</taxon>
        <taxon>Pseudomonadota</taxon>
        <taxon>Betaproteobacteria</taxon>
        <taxon>Burkholderiales</taxon>
        <taxon>Burkholderiaceae</taxon>
        <taxon>Cupriavidus</taxon>
    </lineage>
</organism>
<reference evidence="2 3" key="1">
    <citation type="submission" date="2019-03" db="EMBL/GenBank/DDBJ databases">
        <title>Efficiently degradation of phenoxyalkanoic acid herbicides by Cupriavidus oxalaticus strain X32.</title>
        <authorList>
            <person name="Sheng X."/>
        </authorList>
    </citation>
    <scope>NUCLEOTIDE SEQUENCE [LARGE SCALE GENOMIC DNA]</scope>
    <source>
        <strain evidence="2 3">X32</strain>
        <plasmid evidence="2 3">unnamed2</plasmid>
    </source>
</reference>
<sequence length="395" mass="42922">MSILNSFQEQTGARRQLPPTENFSMEVQGYKRDPAGKPFITGIRQDTGEEVCVYLRPYTGKTPLKAPRAEIKDFYAKPGEISSVIESLPNDEVRKNVMKGYKAKTEPGGTIIVQRAFTDAEGMVQAGWLVSASKYAGHTVVHPSVMARVDPVIYRDNAPASATVTVINPAMAQVVKSAEHLQGAILSAFGGNGNEVGGRNGVLIRLSDGQVSKAVEVVVPRIKNKESGEYSDLPFDEATVRFLQSSTGKQISGFAANPDLKVEVMPLASLSMGSQTKAGYEQNGGKLDVANRAYRLDREDQSETGFAESYLVLHRLPNDAKVFTMAEPLSNKPQLFHARDVATANYVGHSVTAEARDLSEGTRAEAGFEDEEDFDLHDVVPETAAPTHTASRMRM</sequence>
<dbReference type="RefSeq" id="WP_135707158.1">
    <property type="nucleotide sequence ID" value="NZ_CP038637.1"/>
</dbReference>
<name>A0A4P7LTK1_9BURK</name>
<evidence type="ECO:0000313" key="3">
    <source>
        <dbReference type="Proteomes" id="UP000295294"/>
    </source>
</evidence>
<dbReference type="EMBL" id="CP038637">
    <property type="protein sequence ID" value="QBY55987.1"/>
    <property type="molecule type" value="Genomic_DNA"/>
</dbReference>
<dbReference type="Proteomes" id="UP000295294">
    <property type="component" value="Plasmid unnamed2"/>
</dbReference>
<dbReference type="AlphaFoldDB" id="A0A4P7LTK1"/>
<protein>
    <submittedName>
        <fullName evidence="2">Uncharacterized protein</fullName>
    </submittedName>
</protein>
<keyword evidence="2" id="KW-0614">Plasmid</keyword>
<evidence type="ECO:0000256" key="1">
    <source>
        <dbReference type="SAM" id="MobiDB-lite"/>
    </source>
</evidence>
<proteinExistence type="predicted"/>
<evidence type="ECO:0000313" key="2">
    <source>
        <dbReference type="EMBL" id="QBY55987.1"/>
    </source>
</evidence>
<feature type="region of interest" description="Disordered" evidence="1">
    <location>
        <begin position="1"/>
        <end position="22"/>
    </location>
</feature>
<dbReference type="OrthoDB" id="8968359at2"/>
<geneLocation type="plasmid" evidence="2">
    <name>unnamed2</name>
</geneLocation>
<dbReference type="KEGG" id="cox:E0W60_33560"/>
<accession>A0A4P7LTK1</accession>
<gene>
    <name evidence="2" type="ORF">E0W60_33560</name>
</gene>